<protein>
    <recommendedName>
        <fullName evidence="3">histidine kinase</fullName>
        <ecNumber evidence="3">2.7.13.3</ecNumber>
    </recommendedName>
</protein>
<name>A0A1I4RW74_9HYPH</name>
<gene>
    <name evidence="13" type="ORF">CXZ10_16240</name>
</gene>
<dbReference type="CDD" id="cd00082">
    <property type="entry name" value="HisKA"/>
    <property type="match status" value="1"/>
</dbReference>
<dbReference type="Proteomes" id="UP000233491">
    <property type="component" value="Unassembled WGS sequence"/>
</dbReference>
<reference evidence="13 14" key="1">
    <citation type="submission" date="2017-12" db="EMBL/GenBank/DDBJ databases">
        <title>Anaerobic carbon monoxide metabolism by Pleomorphomonas carboxyditropha sp. nov., a new mesophilic hydrogenogenic carboxidotroph.</title>
        <authorList>
            <person name="Esquivel-Elizondo S."/>
            <person name="Krajmalnik-Brown R."/>
        </authorList>
    </citation>
    <scope>NUCLEOTIDE SEQUENCE [LARGE SCALE GENOMIC DNA]</scope>
    <source>
        <strain evidence="13 14">R5-392</strain>
    </source>
</reference>
<dbReference type="EC" id="2.7.13.3" evidence="3"/>
<dbReference type="SUPFAM" id="SSF47384">
    <property type="entry name" value="Homodimeric domain of signal transducing histidine kinase"/>
    <property type="match status" value="1"/>
</dbReference>
<dbReference type="InterPro" id="IPR003660">
    <property type="entry name" value="HAMP_dom"/>
</dbReference>
<feature type="domain" description="HAMP" evidence="12">
    <location>
        <begin position="211"/>
        <end position="264"/>
    </location>
</feature>
<sequence>MSGHHRKRLAGLVARRILTFALLAMVLQVAVVFARYWFDDEELGQILVERETEAIAASVHRVAGALTLDPDAPVLDRYVGDIDEADDGGHGDDDGAAVSHLPPATFVRIRSDDGRTVYSNCGEECEEHFLPPPGNAPDFWQRAIEPGKPLSVAGGRAFVIEGERVLIDVAVLHDPGNFLGSILAYEMIDHMLVPMGLMLALTIGATILSIGAALRPVSAVARAADALDPRSPRPLSIDSAMPQEIAGLVEAINRLFARTAEIMSAQKVFSAAVAHEIRTPLAVLRLELDRIADPRARRAEADIERLLHILEQLTAFARLDVVDDAAFIETDLAALAADVVADMAPLVIDRGATIAYEGAYEGDGPVAVRLVPSLIQNVVRNLIENSLKHAGRGVDIVVAVGEDGSLVVSDNGSGFVPGESRGEFGRVKASGSLGLGLTIVERIANLHDATLSIRSAPGEGTSARVVFVRS</sequence>
<evidence type="ECO:0000313" key="14">
    <source>
        <dbReference type="Proteomes" id="UP000233491"/>
    </source>
</evidence>
<proteinExistence type="predicted"/>
<dbReference type="Gene3D" id="1.10.287.130">
    <property type="match status" value="1"/>
</dbReference>
<evidence type="ECO:0000256" key="9">
    <source>
        <dbReference type="ARBA" id="ARBA00023012"/>
    </source>
</evidence>
<dbReference type="Pfam" id="PF02518">
    <property type="entry name" value="HATPase_c"/>
    <property type="match status" value="1"/>
</dbReference>
<accession>A0A1I4RW74</accession>
<keyword evidence="9" id="KW-0902">Two-component regulatory system</keyword>
<dbReference type="RefSeq" id="WP_101290414.1">
    <property type="nucleotide sequence ID" value="NZ_FOUQ01000002.1"/>
</dbReference>
<dbReference type="SMART" id="SM00387">
    <property type="entry name" value="HATPase_c"/>
    <property type="match status" value="1"/>
</dbReference>
<comment type="catalytic activity">
    <reaction evidence="1">
        <text>ATP + protein L-histidine = ADP + protein N-phospho-L-histidine.</text>
        <dbReference type="EC" id="2.7.13.3"/>
    </reaction>
</comment>
<evidence type="ECO:0000256" key="4">
    <source>
        <dbReference type="ARBA" id="ARBA00022553"/>
    </source>
</evidence>
<dbReference type="AlphaFoldDB" id="A0A1I4RW74"/>
<evidence type="ECO:0000256" key="6">
    <source>
        <dbReference type="ARBA" id="ARBA00022692"/>
    </source>
</evidence>
<dbReference type="InterPro" id="IPR005467">
    <property type="entry name" value="His_kinase_dom"/>
</dbReference>
<organism evidence="13 14">
    <name type="scientific">Pleomorphomonas diazotrophica</name>
    <dbReference type="NCBI Taxonomy" id="1166257"/>
    <lineage>
        <taxon>Bacteria</taxon>
        <taxon>Pseudomonadati</taxon>
        <taxon>Pseudomonadota</taxon>
        <taxon>Alphaproteobacteria</taxon>
        <taxon>Hyphomicrobiales</taxon>
        <taxon>Pleomorphomonadaceae</taxon>
        <taxon>Pleomorphomonas</taxon>
    </lineage>
</organism>
<keyword evidence="5" id="KW-0808">Transferase</keyword>
<dbReference type="SMART" id="SM00388">
    <property type="entry name" value="HisKA"/>
    <property type="match status" value="1"/>
</dbReference>
<keyword evidence="10" id="KW-0472">Membrane</keyword>
<dbReference type="PROSITE" id="PS50885">
    <property type="entry name" value="HAMP"/>
    <property type="match status" value="1"/>
</dbReference>
<dbReference type="PANTHER" id="PTHR45436">
    <property type="entry name" value="SENSOR HISTIDINE KINASE YKOH"/>
    <property type="match status" value="1"/>
</dbReference>
<keyword evidence="6 10" id="KW-0812">Transmembrane</keyword>
<dbReference type="InterPro" id="IPR050428">
    <property type="entry name" value="TCS_sensor_his_kinase"/>
</dbReference>
<keyword evidence="7 13" id="KW-0418">Kinase</keyword>
<dbReference type="InterPro" id="IPR036097">
    <property type="entry name" value="HisK_dim/P_sf"/>
</dbReference>
<dbReference type="EMBL" id="PJNW01000014">
    <property type="protein sequence ID" value="PKR88011.1"/>
    <property type="molecule type" value="Genomic_DNA"/>
</dbReference>
<evidence type="ECO:0000259" key="12">
    <source>
        <dbReference type="PROSITE" id="PS50885"/>
    </source>
</evidence>
<dbReference type="InterPro" id="IPR036890">
    <property type="entry name" value="HATPase_C_sf"/>
</dbReference>
<dbReference type="InterPro" id="IPR003661">
    <property type="entry name" value="HisK_dim/P_dom"/>
</dbReference>
<dbReference type="GO" id="GO:0000155">
    <property type="term" value="F:phosphorelay sensor kinase activity"/>
    <property type="evidence" value="ECO:0007669"/>
    <property type="project" value="InterPro"/>
</dbReference>
<evidence type="ECO:0000256" key="3">
    <source>
        <dbReference type="ARBA" id="ARBA00012438"/>
    </source>
</evidence>
<evidence type="ECO:0000256" key="1">
    <source>
        <dbReference type="ARBA" id="ARBA00000085"/>
    </source>
</evidence>
<feature type="transmembrane region" description="Helical" evidence="10">
    <location>
        <begin position="191"/>
        <end position="214"/>
    </location>
</feature>
<dbReference type="Gene3D" id="3.30.565.10">
    <property type="entry name" value="Histidine kinase-like ATPase, C-terminal domain"/>
    <property type="match status" value="1"/>
</dbReference>
<dbReference type="InterPro" id="IPR003594">
    <property type="entry name" value="HATPase_dom"/>
</dbReference>
<dbReference type="PANTHER" id="PTHR45436:SF5">
    <property type="entry name" value="SENSOR HISTIDINE KINASE TRCS"/>
    <property type="match status" value="1"/>
</dbReference>
<evidence type="ECO:0000256" key="5">
    <source>
        <dbReference type="ARBA" id="ARBA00022679"/>
    </source>
</evidence>
<evidence type="ECO:0000256" key="2">
    <source>
        <dbReference type="ARBA" id="ARBA00004370"/>
    </source>
</evidence>
<keyword evidence="14" id="KW-1185">Reference proteome</keyword>
<comment type="subcellular location">
    <subcellularLocation>
        <location evidence="2">Membrane</location>
    </subcellularLocation>
</comment>
<dbReference type="PROSITE" id="PS50109">
    <property type="entry name" value="HIS_KIN"/>
    <property type="match status" value="1"/>
</dbReference>
<dbReference type="GO" id="GO:0016020">
    <property type="term" value="C:membrane"/>
    <property type="evidence" value="ECO:0007669"/>
    <property type="project" value="UniProtKB-SubCell"/>
</dbReference>
<dbReference type="OrthoDB" id="9809329at2"/>
<comment type="caution">
    <text evidence="13">The sequence shown here is derived from an EMBL/GenBank/DDBJ whole genome shotgun (WGS) entry which is preliminary data.</text>
</comment>
<keyword evidence="4" id="KW-0597">Phosphoprotein</keyword>
<keyword evidence="8 10" id="KW-1133">Transmembrane helix</keyword>
<feature type="domain" description="Histidine kinase" evidence="11">
    <location>
        <begin position="272"/>
        <end position="470"/>
    </location>
</feature>
<evidence type="ECO:0000313" key="13">
    <source>
        <dbReference type="EMBL" id="PKR88011.1"/>
    </source>
</evidence>
<dbReference type="SUPFAM" id="SSF55874">
    <property type="entry name" value="ATPase domain of HSP90 chaperone/DNA topoisomerase II/histidine kinase"/>
    <property type="match status" value="1"/>
</dbReference>
<evidence type="ECO:0000259" key="11">
    <source>
        <dbReference type="PROSITE" id="PS50109"/>
    </source>
</evidence>
<feature type="transmembrane region" description="Helical" evidence="10">
    <location>
        <begin position="20"/>
        <end position="38"/>
    </location>
</feature>
<evidence type="ECO:0000256" key="10">
    <source>
        <dbReference type="SAM" id="Phobius"/>
    </source>
</evidence>
<evidence type="ECO:0000256" key="8">
    <source>
        <dbReference type="ARBA" id="ARBA00022989"/>
    </source>
</evidence>
<evidence type="ECO:0000256" key="7">
    <source>
        <dbReference type="ARBA" id="ARBA00022777"/>
    </source>
</evidence>
<dbReference type="Pfam" id="PF00512">
    <property type="entry name" value="HisKA"/>
    <property type="match status" value="1"/>
</dbReference>